<organism evidence="2 3">
    <name type="scientific">Protofrankia coriariae</name>
    <dbReference type="NCBI Taxonomy" id="1562887"/>
    <lineage>
        <taxon>Bacteria</taxon>
        <taxon>Bacillati</taxon>
        <taxon>Actinomycetota</taxon>
        <taxon>Actinomycetes</taxon>
        <taxon>Frankiales</taxon>
        <taxon>Frankiaceae</taxon>
        <taxon>Protofrankia</taxon>
    </lineage>
</organism>
<evidence type="ECO:0000313" key="2">
    <source>
        <dbReference type="EMBL" id="KLL12847.1"/>
    </source>
</evidence>
<comment type="caution">
    <text evidence="2">The sequence shown here is derived from an EMBL/GenBank/DDBJ whole genome shotgun (WGS) entry which is preliminary data.</text>
</comment>
<sequence>MTAPSFRRRAPRGPLVLDIRELGRRAGSMKRVVTRLPAPSELGTEMIHVPSGAPIDLDLRLEAVMEGVLVSGTVFTPLTGECARCLDPIEDETTVDLRELFYYPDRAPDDPEDDSFQVVNDHLDLEPALRDALVLSLPLSPCCRPDCAGLCADCGGRLDDPDVDHEHARADPRWAALPSLIENLPPNENTNTASNTNAESKEKD</sequence>
<evidence type="ECO:0000313" key="3">
    <source>
        <dbReference type="Proteomes" id="UP000035425"/>
    </source>
</evidence>
<dbReference type="RefSeq" id="WP_047221355.1">
    <property type="nucleotide sequence ID" value="NZ_JWIO01000002.1"/>
</dbReference>
<dbReference type="Pfam" id="PF02620">
    <property type="entry name" value="YceD"/>
    <property type="match status" value="1"/>
</dbReference>
<protein>
    <submittedName>
        <fullName evidence="2">Metal-binding protein</fullName>
    </submittedName>
</protein>
<dbReference type="EMBL" id="JWIO01000002">
    <property type="protein sequence ID" value="KLL12847.1"/>
    <property type="molecule type" value="Genomic_DNA"/>
</dbReference>
<name>A0ABR5F843_9ACTN</name>
<feature type="compositionally biased region" description="Low complexity" evidence="1">
    <location>
        <begin position="187"/>
        <end position="198"/>
    </location>
</feature>
<reference evidence="2 3" key="1">
    <citation type="submission" date="2014-12" db="EMBL/GenBank/DDBJ databases">
        <title>Frankia sp. BMG5.1 draft genome.</title>
        <authorList>
            <person name="Gtari M."/>
            <person name="Ghodhbane-Gtari F."/>
            <person name="Nouioui I."/>
            <person name="Ktari A."/>
            <person name="Hezbri K."/>
            <person name="Mimouni W."/>
            <person name="Sbissi I."/>
            <person name="Ayari A."/>
            <person name="Yamanaka T."/>
            <person name="Normand P."/>
            <person name="Tisa L.S."/>
            <person name="Boudabous A."/>
        </authorList>
    </citation>
    <scope>NUCLEOTIDE SEQUENCE [LARGE SCALE GENOMIC DNA]</scope>
    <source>
        <strain evidence="2 3">BMG5.1</strain>
    </source>
</reference>
<gene>
    <name evidence="2" type="ORF">FrCorBMG51_01540</name>
</gene>
<dbReference type="InterPro" id="IPR003772">
    <property type="entry name" value="YceD"/>
</dbReference>
<dbReference type="PANTHER" id="PTHR34374:SF1">
    <property type="entry name" value="LARGE RIBOSOMAL RNA SUBUNIT ACCUMULATION PROTEIN YCED HOMOLOG 1, CHLOROPLASTIC"/>
    <property type="match status" value="1"/>
</dbReference>
<dbReference type="PANTHER" id="PTHR34374">
    <property type="entry name" value="LARGE RIBOSOMAL RNA SUBUNIT ACCUMULATION PROTEIN YCED HOMOLOG 1, CHLOROPLASTIC"/>
    <property type="match status" value="1"/>
</dbReference>
<feature type="region of interest" description="Disordered" evidence="1">
    <location>
        <begin position="181"/>
        <end position="204"/>
    </location>
</feature>
<dbReference type="Proteomes" id="UP000035425">
    <property type="component" value="Unassembled WGS sequence"/>
</dbReference>
<evidence type="ECO:0000256" key="1">
    <source>
        <dbReference type="SAM" id="MobiDB-lite"/>
    </source>
</evidence>
<accession>A0ABR5F843</accession>
<keyword evidence="3" id="KW-1185">Reference proteome</keyword>
<proteinExistence type="predicted"/>